<accession>A0ABT1JP37</accession>
<dbReference type="InterPro" id="IPR010083">
    <property type="entry name" value="FabA"/>
</dbReference>
<comment type="caution">
    <text evidence="21">The sequence shown here is derived from an EMBL/GenBank/DDBJ whole genome shotgun (WGS) entry which is preliminary data.</text>
</comment>
<evidence type="ECO:0000256" key="6">
    <source>
        <dbReference type="ARBA" id="ARBA00012677"/>
    </source>
</evidence>
<feature type="region of interest" description="Disordered" evidence="19">
    <location>
        <begin position="1459"/>
        <end position="1500"/>
    </location>
</feature>
<evidence type="ECO:0000256" key="15">
    <source>
        <dbReference type="ARBA" id="ARBA00023239"/>
    </source>
</evidence>
<protein>
    <recommendedName>
        <fullName evidence="8">3-hydroxydecanoyl-[acyl-carrier-protein] dehydratase</fullName>
        <ecNumber evidence="7">4.2.1.59</ecNumber>
        <ecNumber evidence="6">5.3.3.14</ecNumber>
    </recommendedName>
    <alternativeName>
        <fullName evidence="17">3-hydroxyacyl-[acyl-carrier-protein] dehydratase FabA</fullName>
    </alternativeName>
    <alternativeName>
        <fullName evidence="18">Beta-hydroxydecanoyl thioester dehydrase</fullName>
    </alternativeName>
    <alternativeName>
        <fullName evidence="16">Trans-2-decenoyl-[acyl-carrier-protein] isomerase</fullName>
    </alternativeName>
</protein>
<dbReference type="Proteomes" id="UP000791080">
    <property type="component" value="Unassembled WGS sequence"/>
</dbReference>
<dbReference type="InterPro" id="IPR001227">
    <property type="entry name" value="Ac_transferase_dom_sf"/>
</dbReference>
<dbReference type="SUPFAM" id="SSF52151">
    <property type="entry name" value="FabD/lysophospholipase-like"/>
    <property type="match status" value="1"/>
</dbReference>
<evidence type="ECO:0000256" key="10">
    <source>
        <dbReference type="ARBA" id="ARBA00022516"/>
    </source>
</evidence>
<feature type="region of interest" description="Disordered" evidence="19">
    <location>
        <begin position="483"/>
        <end position="548"/>
    </location>
</feature>
<reference evidence="21 22" key="2">
    <citation type="submission" date="2022-06" db="EMBL/GenBank/DDBJ databases">
        <title>Genomic Encyclopedia of Type Strains, Phase I: the one thousand microbial genomes (KMG-I) project.</title>
        <authorList>
            <person name="Kyrpides N."/>
        </authorList>
    </citation>
    <scope>NUCLEOTIDE SEQUENCE [LARGE SCALE GENOMIC DNA]</scope>
    <source>
        <strain evidence="21 22">DSM 43889</strain>
    </source>
</reference>
<dbReference type="Gene3D" id="3.10.129.10">
    <property type="entry name" value="Hotdog Thioesterase"/>
    <property type="match status" value="4"/>
</dbReference>
<keyword evidence="11" id="KW-0276">Fatty acid metabolism</keyword>
<dbReference type="Pfam" id="PF07977">
    <property type="entry name" value="FabA"/>
    <property type="match status" value="3"/>
</dbReference>
<dbReference type="Gene3D" id="3.40.366.10">
    <property type="entry name" value="Malonyl-Coenzyme A Acyl Carrier Protein, domain 2"/>
    <property type="match status" value="1"/>
</dbReference>
<gene>
    <name evidence="21" type="ORF">G443_004555</name>
</gene>
<comment type="subcellular location">
    <subcellularLocation>
        <location evidence="2">Cytoplasm</location>
    </subcellularLocation>
</comment>
<evidence type="ECO:0000256" key="7">
    <source>
        <dbReference type="ARBA" id="ARBA00013167"/>
    </source>
</evidence>
<comment type="subunit">
    <text evidence="5">Homodimer.</text>
</comment>
<dbReference type="PANTHER" id="PTHR30272">
    <property type="entry name" value="3-HYDROXYACYL-[ACYL-CARRIER-PROTEIN] DEHYDRATASE"/>
    <property type="match status" value="1"/>
</dbReference>
<dbReference type="SMART" id="SM00827">
    <property type="entry name" value="PKS_AT"/>
    <property type="match status" value="1"/>
</dbReference>
<dbReference type="InterPro" id="IPR029069">
    <property type="entry name" value="HotDog_dom_sf"/>
</dbReference>
<evidence type="ECO:0000256" key="19">
    <source>
        <dbReference type="SAM" id="MobiDB-lite"/>
    </source>
</evidence>
<evidence type="ECO:0000256" key="16">
    <source>
        <dbReference type="ARBA" id="ARBA00031656"/>
    </source>
</evidence>
<evidence type="ECO:0000256" key="11">
    <source>
        <dbReference type="ARBA" id="ARBA00022832"/>
    </source>
</evidence>
<proteinExistence type="inferred from homology"/>
<dbReference type="EMBL" id="AUBJ02000001">
    <property type="protein sequence ID" value="MCP2334285.1"/>
    <property type="molecule type" value="Genomic_DNA"/>
</dbReference>
<comment type="similarity">
    <text evidence="4">Belongs to the thioester dehydratase family. FabA subfamily.</text>
</comment>
<name>A0ABT1JP37_ACTCY</name>
<evidence type="ECO:0000256" key="3">
    <source>
        <dbReference type="ARBA" id="ARBA00005194"/>
    </source>
</evidence>
<dbReference type="EC" id="4.2.1.59" evidence="7"/>
<evidence type="ECO:0000256" key="1">
    <source>
        <dbReference type="ARBA" id="ARBA00001055"/>
    </source>
</evidence>
<dbReference type="EC" id="5.3.3.14" evidence="6"/>
<evidence type="ECO:0000256" key="2">
    <source>
        <dbReference type="ARBA" id="ARBA00004496"/>
    </source>
</evidence>
<evidence type="ECO:0000256" key="12">
    <source>
        <dbReference type="ARBA" id="ARBA00023098"/>
    </source>
</evidence>
<comment type="pathway">
    <text evidence="3">Lipid metabolism; fatty acid biosynthesis.</text>
</comment>
<evidence type="ECO:0000256" key="8">
    <source>
        <dbReference type="ARBA" id="ARBA00017810"/>
    </source>
</evidence>
<evidence type="ECO:0000256" key="4">
    <source>
        <dbReference type="ARBA" id="ARBA00006714"/>
    </source>
</evidence>
<feature type="compositionally biased region" description="Gly residues" evidence="19">
    <location>
        <begin position="1459"/>
        <end position="1480"/>
    </location>
</feature>
<dbReference type="InterPro" id="IPR014043">
    <property type="entry name" value="Acyl_transferase_dom"/>
</dbReference>
<sequence length="1893" mass="201132">MAVGGDREGTGEPASPLLGPVASRVYSGRDRAEVLAALRARARSDVGPARLVVLRDGDEDAAGRWLAGGGPAPCPPGVAYRDAPLAGQVAFVYTNAAASYAGMGEEFALAFPEVVDSASRRTGMPVGDVATGVPARILGAGRLAIWHTEFCLTRWGLRPEAAIGYSSGEATAPVALGAWRDSAVFTDTARDSLFTRDLSGEYRAVRRAWRRQGIPGSRWSSYLVLASAEAVRVALAGRRAVHLLAVTAPDVCVVGGESEACAEVVRGMGGVHAIPVDYPVAAHAPELVEVRDRWWRHHHRSTTDPGVRFYGGAAAAPVPVTAEGFADALTAQAVGTVRFAEVVERAWADGVRFFLEQGPGAQCTAWISRVLAGRDHLAVALDGSPGRAVRQLDRVAAELLAAGLRLARGVVEPVSVGGGGGGRSAPAGRATGHAEGRADGPVAPEAGPEGPPVRDGAAVPVAVADAAGTMLPAPWVPPAANSSPVVGGPVHGGPRSPAAGPAPITGAGLSAPAPGATRRSDVPASRASVGRTTGSSAAPRSDSEEVWDADPDARPLVLAAGLRSRLVEAHRRHLAALTAAHHAFLRGRERGLWSVVRLAGASATQGGTLAPGGAVDLGAAVGHLTDLVRSDSPAPEPWGQPVERGARGAVAPSGPVTPSVPLFGRAQLERMAIEPLSRHFGPLFAAQDRFSRWVRLPSGPLLLVDRVTGLDGEPGTMGLGSIRTETDVRLDSWCLDPAGRMTAGMVIEAGQADLLLISWLGVDLLNRGERVYRLLGCEVTFHGPLPRPGETLRYDIHVDRHAEHAGTRLFFFHYDCHAGDELRVTVREARAGFFTDEELAGVGPTRWEPERHHPSAVRPVTWPLPVSPAGRFDRDAVLAWAEGRPVDCFGPGWALAAAHVRTPRITDARTLLLGEVTELDPHGGPWGAGYLRAETPVRPDDWFFDGHFPHDPCMAGSLILEGCLQAMAFHLTALGLTLRRDGWRFEPVTGRPVTMRCRGQVTPDSTRLRYEVFVSSVTGEPEPALMADVVCWVDGVMAFHARDLALRLVPDWPLDHWRHLGPPRAQTTGAPVPLVDLGGLRDHRDPVPPARWGELSFGYAALLTGAWGRPSEALGPGFAALDARRTPRFPGPPYNFLSRVTEFAGDAGDVPTGLTVEYDAPHRAWYFEQNGCPTMPMAALMEVALQGCGVLAVQLARPTLVGSVEVFFRNLDGEGTVVGEVRPGDVVATTIEVTNHSRAGEITLLSFSFASSVEGRAVFTGTAVFGFFPEDSFQQQPGLPASQRDRDRMLLPGDAVVHLAEWSDRPGALRLAGPMLRSLDRVTGFWPEGGSAGLGRLRAEKDIVADAWYFKAHFFQDPVQPGSLGVEAMCQLLQYYLLRTVEPAVTSPRFEPVRLGHRVNWRYRGQVLPTDRVVTVEMDVLDVGVDERGVYATAEAWLWVDGRRIYHVRDLGMRIVEGDPGGGSAGGPGPGGGARSGRGAGAPAASGLVRTPPRPPSAGVAAGVDAAVAVREEVLDPATDGWLDDHRPTWVLPALPMMSTVDRLAGAVAEHTGERVLSLRGVQLRRWTPVTGPLRLRTSVARGPDGYSAELAVWREARTAELSRFEPVATSTVRVGARPGPPPEPFAPLVDAVAQPNPYESGALFHGPSFHYLRSLSLGSTGASAVVDPTAGSVPRGHLHQGVLDTLPQAIPHQELWRWAPEVSRSAVCFPHRVESLDLFGEVPDVGRLGLEVRFVGFPAGPALPTFDIQLTGADGAVLVAVRMVDVLVETGLPPESPLRDRRAFLHLRRYAGGLGLSRTDGEATVLSAVDVDAADLLPGTVAGLYGLPPDLRGPARLVRVAVKDHLARRLRVHPSEVVVAEDNRSCWSAGAPERCHRVGVCLDGDRVEVRDA</sequence>
<feature type="domain" description="Malonyl-CoA:ACP transacylase (MAT)" evidence="20">
    <location>
        <begin position="92"/>
        <end position="385"/>
    </location>
</feature>
<evidence type="ECO:0000313" key="21">
    <source>
        <dbReference type="EMBL" id="MCP2334285.1"/>
    </source>
</evidence>
<evidence type="ECO:0000256" key="17">
    <source>
        <dbReference type="ARBA" id="ARBA00032302"/>
    </source>
</evidence>
<evidence type="ECO:0000259" key="20">
    <source>
        <dbReference type="SMART" id="SM00827"/>
    </source>
</evidence>
<dbReference type="InterPro" id="IPR016035">
    <property type="entry name" value="Acyl_Trfase/lysoPLipase"/>
</dbReference>
<evidence type="ECO:0000256" key="9">
    <source>
        <dbReference type="ARBA" id="ARBA00022490"/>
    </source>
</evidence>
<dbReference type="InterPro" id="IPR013114">
    <property type="entry name" value="FabA_FabZ"/>
</dbReference>
<evidence type="ECO:0000256" key="18">
    <source>
        <dbReference type="ARBA" id="ARBA00032821"/>
    </source>
</evidence>
<evidence type="ECO:0000313" key="22">
    <source>
        <dbReference type="Proteomes" id="UP000791080"/>
    </source>
</evidence>
<dbReference type="SUPFAM" id="SSF54637">
    <property type="entry name" value="Thioesterase/thiol ester dehydrase-isomerase"/>
    <property type="match status" value="4"/>
</dbReference>
<keyword evidence="12" id="KW-0443">Lipid metabolism</keyword>
<keyword evidence="15" id="KW-0456">Lyase</keyword>
<keyword evidence="13" id="KW-0275">Fatty acid biosynthesis</keyword>
<feature type="compositionally biased region" description="Low complexity" evidence="19">
    <location>
        <begin position="440"/>
        <end position="456"/>
    </location>
</feature>
<feature type="compositionally biased region" description="Low complexity" evidence="19">
    <location>
        <begin position="483"/>
        <end position="508"/>
    </location>
</feature>
<dbReference type="Gene3D" id="3.30.70.250">
    <property type="entry name" value="Malonyl-CoA ACP transacylase, ACP-binding"/>
    <property type="match status" value="1"/>
</dbReference>
<evidence type="ECO:0000256" key="5">
    <source>
        <dbReference type="ARBA" id="ARBA00011738"/>
    </source>
</evidence>
<feature type="region of interest" description="Disordered" evidence="19">
    <location>
        <begin position="415"/>
        <end position="456"/>
    </location>
</feature>
<dbReference type="PANTHER" id="PTHR30272:SF8">
    <property type="entry name" value="3-HYDROXYDECANOYL-[ACYL-CARRIER-PROTEIN] DEHYDRATASE"/>
    <property type="match status" value="1"/>
</dbReference>
<keyword evidence="9" id="KW-0963">Cytoplasm</keyword>
<reference evidence="21 22" key="1">
    <citation type="submission" date="2013-07" db="EMBL/GenBank/DDBJ databases">
        <authorList>
            <consortium name="DOE Joint Genome Institute"/>
            <person name="Reeve W."/>
            <person name="Huntemann M."/>
            <person name="Han J."/>
            <person name="Chen A."/>
            <person name="Kyrpides N."/>
            <person name="Mavromatis K."/>
            <person name="Markowitz V."/>
            <person name="Palaniappan K."/>
            <person name="Ivanova N."/>
            <person name="Schaumberg A."/>
            <person name="Pati A."/>
            <person name="Liolios K."/>
            <person name="Nordberg H.P."/>
            <person name="Cantor M.N."/>
            <person name="Hua S.X."/>
            <person name="Woyke T."/>
        </authorList>
    </citation>
    <scope>NUCLEOTIDE SEQUENCE [LARGE SCALE GENOMIC DNA]</scope>
    <source>
        <strain evidence="21 22">DSM 43889</strain>
    </source>
</reference>
<keyword evidence="10" id="KW-0444">Lipid biosynthesis</keyword>
<dbReference type="CDD" id="cd01287">
    <property type="entry name" value="FabA"/>
    <property type="match status" value="1"/>
</dbReference>
<dbReference type="RefSeq" id="WP_051314201.1">
    <property type="nucleotide sequence ID" value="NZ_AUBJ02000001.1"/>
</dbReference>
<evidence type="ECO:0000256" key="13">
    <source>
        <dbReference type="ARBA" id="ARBA00023160"/>
    </source>
</evidence>
<comment type="catalytic activity">
    <reaction evidence="1">
        <text>a (3R)-hydroxyacyl-[ACP] = a (2E)-enoyl-[ACP] + H2O</text>
        <dbReference type="Rhea" id="RHEA:13097"/>
        <dbReference type="Rhea" id="RHEA-COMP:9925"/>
        <dbReference type="Rhea" id="RHEA-COMP:9945"/>
        <dbReference type="ChEBI" id="CHEBI:15377"/>
        <dbReference type="ChEBI" id="CHEBI:78784"/>
        <dbReference type="ChEBI" id="CHEBI:78827"/>
        <dbReference type="EC" id="4.2.1.59"/>
    </reaction>
</comment>
<keyword evidence="14" id="KW-0413">Isomerase</keyword>
<keyword evidence="22" id="KW-1185">Reference proteome</keyword>
<evidence type="ECO:0000256" key="14">
    <source>
        <dbReference type="ARBA" id="ARBA00023235"/>
    </source>
</evidence>
<organism evidence="21 22">
    <name type="scientific">Actinoalloteichus caeruleus DSM 43889</name>
    <dbReference type="NCBI Taxonomy" id="1120930"/>
    <lineage>
        <taxon>Bacteria</taxon>
        <taxon>Bacillati</taxon>
        <taxon>Actinomycetota</taxon>
        <taxon>Actinomycetes</taxon>
        <taxon>Pseudonocardiales</taxon>
        <taxon>Pseudonocardiaceae</taxon>
        <taxon>Actinoalloteichus</taxon>
        <taxon>Actinoalloteichus cyanogriseus</taxon>
    </lineage>
</organism>